<keyword evidence="3" id="KW-1185">Reference proteome</keyword>
<dbReference type="EMBL" id="JAAMPI010002720">
    <property type="protein sequence ID" value="KAF4609813.1"/>
    <property type="molecule type" value="Genomic_DNA"/>
</dbReference>
<feature type="transmembrane region" description="Helical" evidence="1">
    <location>
        <begin position="134"/>
        <end position="154"/>
    </location>
</feature>
<dbReference type="GO" id="GO:0032153">
    <property type="term" value="C:cell division site"/>
    <property type="evidence" value="ECO:0007669"/>
    <property type="project" value="TreeGrafter"/>
</dbReference>
<evidence type="ECO:0008006" key="4">
    <source>
        <dbReference type="Google" id="ProtNLM"/>
    </source>
</evidence>
<feature type="transmembrane region" description="Helical" evidence="1">
    <location>
        <begin position="12"/>
        <end position="32"/>
    </location>
</feature>
<evidence type="ECO:0000313" key="2">
    <source>
        <dbReference type="EMBL" id="KAF4609813.1"/>
    </source>
</evidence>
<dbReference type="Proteomes" id="UP000566819">
    <property type="component" value="Unassembled WGS sequence"/>
</dbReference>
<dbReference type="AlphaFoldDB" id="A0A8H4QFA7"/>
<dbReference type="OrthoDB" id="2354757at2759"/>
<dbReference type="Pfam" id="PF06687">
    <property type="entry name" value="SUR7"/>
    <property type="match status" value="1"/>
</dbReference>
<gene>
    <name evidence="2" type="ORF">G7Y89_g15810</name>
</gene>
<dbReference type="GO" id="GO:0005886">
    <property type="term" value="C:plasma membrane"/>
    <property type="evidence" value="ECO:0007669"/>
    <property type="project" value="InterPro"/>
</dbReference>
<evidence type="ECO:0000256" key="1">
    <source>
        <dbReference type="SAM" id="Phobius"/>
    </source>
</evidence>
<sequence>MANTGIFHHIGTFLLFAASILLLITTITSPVVNDIAILKVKLSDGTTSVNFGTFGYCISGPNGGCTSKHIGYNPADLMDTIDNTNFDTAATDTTKGLTRVMVLHPIACGVAFIAFLLALGSGFCGAIFAASMSLIAWIITIIVMITDFVLFGIIKRHVNNDGSGSNAYFTTGMWTLLAAMILLFLGTILVLLTCCSSRMHRQNRNVKGAESGYANGTTVSRRHFWQRRNRY</sequence>
<dbReference type="InterPro" id="IPR051380">
    <property type="entry name" value="pH-response_reg_palI/RIM9"/>
</dbReference>
<protein>
    <recommendedName>
        <fullName evidence="4">Pali-domain-containing protein</fullName>
    </recommendedName>
</protein>
<organism evidence="2 3">
    <name type="scientific">Cudoniella acicularis</name>
    <dbReference type="NCBI Taxonomy" id="354080"/>
    <lineage>
        <taxon>Eukaryota</taxon>
        <taxon>Fungi</taxon>
        <taxon>Dikarya</taxon>
        <taxon>Ascomycota</taxon>
        <taxon>Pezizomycotina</taxon>
        <taxon>Leotiomycetes</taxon>
        <taxon>Helotiales</taxon>
        <taxon>Tricladiaceae</taxon>
        <taxon>Cudoniella</taxon>
    </lineage>
</organism>
<feature type="transmembrane region" description="Helical" evidence="1">
    <location>
        <begin position="174"/>
        <end position="195"/>
    </location>
</feature>
<keyword evidence="1" id="KW-0812">Transmembrane</keyword>
<evidence type="ECO:0000313" key="3">
    <source>
        <dbReference type="Proteomes" id="UP000566819"/>
    </source>
</evidence>
<keyword evidence="1" id="KW-0472">Membrane</keyword>
<dbReference type="PANTHER" id="PTHR28013:SF7">
    <property type="entry name" value="PALI-DOMAIN-CONTAINING PROTEIN"/>
    <property type="match status" value="1"/>
</dbReference>
<feature type="transmembrane region" description="Helical" evidence="1">
    <location>
        <begin position="102"/>
        <end position="127"/>
    </location>
</feature>
<name>A0A8H4QFA7_9HELO</name>
<dbReference type="InterPro" id="IPR009571">
    <property type="entry name" value="SUR7/Rim9-like_fungi"/>
</dbReference>
<dbReference type="GO" id="GO:0035838">
    <property type="term" value="C:growing cell tip"/>
    <property type="evidence" value="ECO:0007669"/>
    <property type="project" value="TreeGrafter"/>
</dbReference>
<comment type="caution">
    <text evidence="2">The sequence shown here is derived from an EMBL/GenBank/DDBJ whole genome shotgun (WGS) entry which is preliminary data.</text>
</comment>
<accession>A0A8H4QFA7</accession>
<proteinExistence type="predicted"/>
<keyword evidence="1" id="KW-1133">Transmembrane helix</keyword>
<reference evidence="2 3" key="1">
    <citation type="submission" date="2020-03" db="EMBL/GenBank/DDBJ databases">
        <title>Draft Genome Sequence of Cudoniella acicularis.</title>
        <authorList>
            <person name="Buettner E."/>
            <person name="Kellner H."/>
        </authorList>
    </citation>
    <scope>NUCLEOTIDE SEQUENCE [LARGE SCALE GENOMIC DNA]</scope>
    <source>
        <strain evidence="2 3">DSM 108380</strain>
    </source>
</reference>
<dbReference type="PANTHER" id="PTHR28013">
    <property type="entry name" value="PROTEIN DCV1-RELATED"/>
    <property type="match status" value="1"/>
</dbReference>